<keyword evidence="1" id="KW-0472">Membrane</keyword>
<evidence type="ECO:0000313" key="4">
    <source>
        <dbReference type="Proteomes" id="UP000829354"/>
    </source>
</evidence>
<feature type="transmembrane region" description="Helical" evidence="1">
    <location>
        <begin position="68"/>
        <end position="92"/>
    </location>
</feature>
<proteinExistence type="predicted"/>
<accession>A0AAE9FEC7</accession>
<gene>
    <name evidence="3" type="ORF">L5515_017665</name>
</gene>
<evidence type="ECO:0000256" key="1">
    <source>
        <dbReference type="SAM" id="Phobius"/>
    </source>
</evidence>
<sequence>MLSYSNIVILLLLVTPANSKHAHRIHTVSSVSKCLPLGIKVEENPNCPVMLHSDVEDSIEETYEKAQAVVIGIIISLIVLTVTLLVVILCCCRRTIALRDNTTYTAVQRFEPVIKLAEECSNIYSNGPLTPRNARYPSITV</sequence>
<organism evidence="3 4">
    <name type="scientific">Caenorhabditis briggsae</name>
    <dbReference type="NCBI Taxonomy" id="6238"/>
    <lineage>
        <taxon>Eukaryota</taxon>
        <taxon>Metazoa</taxon>
        <taxon>Ecdysozoa</taxon>
        <taxon>Nematoda</taxon>
        <taxon>Chromadorea</taxon>
        <taxon>Rhabditida</taxon>
        <taxon>Rhabditina</taxon>
        <taxon>Rhabditomorpha</taxon>
        <taxon>Rhabditoidea</taxon>
        <taxon>Rhabditidae</taxon>
        <taxon>Peloderinae</taxon>
        <taxon>Caenorhabditis</taxon>
    </lineage>
</organism>
<evidence type="ECO:0000256" key="2">
    <source>
        <dbReference type="SAM" id="SignalP"/>
    </source>
</evidence>
<feature type="signal peptide" evidence="2">
    <location>
        <begin position="1"/>
        <end position="19"/>
    </location>
</feature>
<dbReference type="AlphaFoldDB" id="A0AAE9FEC7"/>
<protein>
    <submittedName>
        <fullName evidence="3">Uncharacterized protein</fullName>
    </submittedName>
</protein>
<dbReference type="EMBL" id="CP092625">
    <property type="protein sequence ID" value="UMM41379.1"/>
    <property type="molecule type" value="Genomic_DNA"/>
</dbReference>
<keyword evidence="2" id="KW-0732">Signal</keyword>
<name>A0AAE9FEC7_CAEBR</name>
<evidence type="ECO:0000313" key="3">
    <source>
        <dbReference type="EMBL" id="UMM41379.1"/>
    </source>
</evidence>
<reference evidence="3 4" key="1">
    <citation type="submission" date="2022-04" db="EMBL/GenBank/DDBJ databases">
        <title>Chromosome-level reference genomes for two strains of Caenorhabditis briggsae: an improved platform for comparative genomics.</title>
        <authorList>
            <person name="Stevens L."/>
            <person name="Andersen E."/>
        </authorList>
    </citation>
    <scope>NUCLEOTIDE SEQUENCE [LARGE SCALE GENOMIC DNA]</scope>
    <source>
        <strain evidence="3">VX34</strain>
        <tissue evidence="3">Whole-organism</tissue>
    </source>
</reference>
<dbReference type="Proteomes" id="UP000829354">
    <property type="component" value="Chromosome X"/>
</dbReference>
<keyword evidence="1" id="KW-1133">Transmembrane helix</keyword>
<keyword evidence="1" id="KW-0812">Transmembrane</keyword>
<keyword evidence="4" id="KW-1185">Reference proteome</keyword>
<feature type="chain" id="PRO_5042000989" evidence="2">
    <location>
        <begin position="20"/>
        <end position="141"/>
    </location>
</feature>